<proteinExistence type="inferred from homology"/>
<dbReference type="InterPro" id="IPR058634">
    <property type="entry name" value="AaeA-lik-b-barrel"/>
</dbReference>
<evidence type="ECO:0000256" key="1">
    <source>
        <dbReference type="ARBA" id="ARBA00009477"/>
    </source>
</evidence>
<keyword evidence="2" id="KW-0812">Transmembrane</keyword>
<reference evidence="7" key="2">
    <citation type="submission" date="2020-09" db="EMBL/GenBank/DDBJ databases">
        <authorList>
            <person name="Sun Q."/>
            <person name="Zhou Y."/>
        </authorList>
    </citation>
    <scope>NUCLEOTIDE SEQUENCE</scope>
    <source>
        <strain evidence="7">CGMCC 1.15367</strain>
    </source>
</reference>
<dbReference type="InterPro" id="IPR050393">
    <property type="entry name" value="MFP_Efflux_Pump"/>
</dbReference>
<evidence type="ECO:0000259" key="5">
    <source>
        <dbReference type="Pfam" id="PF25917"/>
    </source>
</evidence>
<evidence type="ECO:0000313" key="7">
    <source>
        <dbReference type="EMBL" id="GGE15816.1"/>
    </source>
</evidence>
<dbReference type="AlphaFoldDB" id="A0A917EAT1"/>
<name>A0A917EAT1_9HYPH</name>
<evidence type="ECO:0000313" key="8">
    <source>
        <dbReference type="Proteomes" id="UP000644699"/>
    </source>
</evidence>
<dbReference type="Pfam" id="PF25963">
    <property type="entry name" value="Beta-barrel_AAEA"/>
    <property type="match status" value="1"/>
</dbReference>
<sequence length="310" mass="33781">MIVVRLALTALLVIGAVFGATYVWTTYFENPWTRDARVFARSVQVASYVAGNVIELPVHNNSPVKKGDLLMRIDPATYQSAARQAEAQLNVAIANRNVQADATERVTKLKGTDTNTVSEASVVQAQLQLASADASVRASEAGFEDARINLARTEIRSPVDGFVTNLRVDVGDYAQSGSAVMAVVDASSYRIDAYFMETKLPRIQVDAPARIRLMASGTVLEGRVRSIARAIADAQNPTASDLLLAPEPSFEWIRLAQRIPVDIRFENLPADIPLVSGATATVIVEPTGADEALPWYRRAWRPFGAWLAFH</sequence>
<accession>A0A917EAT1</accession>
<dbReference type="InterPro" id="IPR058625">
    <property type="entry name" value="MdtA-like_BSH"/>
</dbReference>
<evidence type="ECO:0000256" key="4">
    <source>
        <dbReference type="ARBA" id="ARBA00023136"/>
    </source>
</evidence>
<dbReference type="RefSeq" id="WP_188911485.1">
    <property type="nucleotide sequence ID" value="NZ_BMIQ01000007.1"/>
</dbReference>
<dbReference type="Gene3D" id="2.40.50.100">
    <property type="match status" value="1"/>
</dbReference>
<dbReference type="GO" id="GO:0022857">
    <property type="term" value="F:transmembrane transporter activity"/>
    <property type="evidence" value="ECO:0007669"/>
    <property type="project" value="InterPro"/>
</dbReference>
<reference evidence="7" key="1">
    <citation type="journal article" date="2014" name="Int. J. Syst. Evol. Microbiol.">
        <title>Complete genome sequence of Corynebacterium casei LMG S-19264T (=DSM 44701T), isolated from a smear-ripened cheese.</title>
        <authorList>
            <consortium name="US DOE Joint Genome Institute (JGI-PGF)"/>
            <person name="Walter F."/>
            <person name="Albersmeier A."/>
            <person name="Kalinowski J."/>
            <person name="Ruckert C."/>
        </authorList>
    </citation>
    <scope>NUCLEOTIDE SEQUENCE</scope>
    <source>
        <strain evidence="7">CGMCC 1.15367</strain>
    </source>
</reference>
<keyword evidence="4" id="KW-0472">Membrane</keyword>
<comment type="similarity">
    <text evidence="1">Belongs to the membrane fusion protein (MFP) (TC 8.A.1) family.</text>
</comment>
<keyword evidence="8" id="KW-1185">Reference proteome</keyword>
<evidence type="ECO:0000256" key="3">
    <source>
        <dbReference type="ARBA" id="ARBA00022989"/>
    </source>
</evidence>
<keyword evidence="3" id="KW-1133">Transmembrane helix</keyword>
<dbReference type="SUPFAM" id="SSF111369">
    <property type="entry name" value="HlyD-like secretion proteins"/>
    <property type="match status" value="1"/>
</dbReference>
<protein>
    <submittedName>
        <fullName evidence="7">Antibiotic resistance protein</fullName>
    </submittedName>
</protein>
<comment type="caution">
    <text evidence="7">The sequence shown here is derived from an EMBL/GenBank/DDBJ whole genome shotgun (WGS) entry which is preliminary data.</text>
</comment>
<dbReference type="Gene3D" id="2.40.30.170">
    <property type="match status" value="1"/>
</dbReference>
<feature type="domain" description="p-hydroxybenzoic acid efflux pump subunit AaeA-like beta-barrel" evidence="6">
    <location>
        <begin position="188"/>
        <end position="284"/>
    </location>
</feature>
<dbReference type="InterPro" id="IPR006143">
    <property type="entry name" value="RND_pump_MFP"/>
</dbReference>
<feature type="domain" description="Multidrug resistance protein MdtA-like barrel-sandwich hybrid" evidence="5">
    <location>
        <begin position="41"/>
        <end position="185"/>
    </location>
</feature>
<dbReference type="PANTHER" id="PTHR30367">
    <property type="entry name" value="P-HYDROXYBENZOIC ACID EFFLUX PUMP SUBUNIT AAEA-RELATED"/>
    <property type="match status" value="1"/>
</dbReference>
<organism evidence="7 8">
    <name type="scientific">Aureimonas endophytica</name>
    <dbReference type="NCBI Taxonomy" id="2027858"/>
    <lineage>
        <taxon>Bacteria</taxon>
        <taxon>Pseudomonadati</taxon>
        <taxon>Pseudomonadota</taxon>
        <taxon>Alphaproteobacteria</taxon>
        <taxon>Hyphomicrobiales</taxon>
        <taxon>Aurantimonadaceae</taxon>
        <taxon>Aureimonas</taxon>
    </lineage>
</organism>
<dbReference type="PANTHER" id="PTHR30367:SF12">
    <property type="entry name" value="P-HYDROXYBENZOIC ACID EFFLUX PUMP SUBUNIT AAEA"/>
    <property type="match status" value="1"/>
</dbReference>
<evidence type="ECO:0000256" key="2">
    <source>
        <dbReference type="ARBA" id="ARBA00022692"/>
    </source>
</evidence>
<dbReference type="Pfam" id="PF25917">
    <property type="entry name" value="BSH_RND"/>
    <property type="match status" value="1"/>
</dbReference>
<dbReference type="Proteomes" id="UP000644699">
    <property type="component" value="Unassembled WGS sequence"/>
</dbReference>
<dbReference type="GO" id="GO:0016020">
    <property type="term" value="C:membrane"/>
    <property type="evidence" value="ECO:0007669"/>
    <property type="project" value="InterPro"/>
</dbReference>
<dbReference type="NCBIfam" id="TIGR01730">
    <property type="entry name" value="RND_mfp"/>
    <property type="match status" value="1"/>
</dbReference>
<dbReference type="EMBL" id="BMIQ01000007">
    <property type="protein sequence ID" value="GGE15816.1"/>
    <property type="molecule type" value="Genomic_DNA"/>
</dbReference>
<evidence type="ECO:0000259" key="6">
    <source>
        <dbReference type="Pfam" id="PF25963"/>
    </source>
</evidence>
<gene>
    <name evidence="7" type="ORF">GCM10011390_38610</name>
</gene>